<dbReference type="Proteomes" id="UP001221898">
    <property type="component" value="Unassembled WGS sequence"/>
</dbReference>
<comment type="caution">
    <text evidence="1">The sequence shown here is derived from an EMBL/GenBank/DDBJ whole genome shotgun (WGS) entry which is preliminary data.</text>
</comment>
<name>A0AAD7X318_9TELE</name>
<dbReference type="EMBL" id="JAINUG010000001">
    <property type="protein sequence ID" value="KAJ8419156.1"/>
    <property type="molecule type" value="Genomic_DNA"/>
</dbReference>
<protein>
    <submittedName>
        <fullName evidence="1">Uncharacterized protein</fullName>
    </submittedName>
</protein>
<dbReference type="AlphaFoldDB" id="A0AAD7X318"/>
<accession>A0AAD7X318</accession>
<gene>
    <name evidence="1" type="ORF">AAFF_G00006550</name>
</gene>
<evidence type="ECO:0000313" key="1">
    <source>
        <dbReference type="EMBL" id="KAJ8419156.1"/>
    </source>
</evidence>
<proteinExistence type="predicted"/>
<organism evidence="1 2">
    <name type="scientific">Aldrovandia affinis</name>
    <dbReference type="NCBI Taxonomy" id="143900"/>
    <lineage>
        <taxon>Eukaryota</taxon>
        <taxon>Metazoa</taxon>
        <taxon>Chordata</taxon>
        <taxon>Craniata</taxon>
        <taxon>Vertebrata</taxon>
        <taxon>Euteleostomi</taxon>
        <taxon>Actinopterygii</taxon>
        <taxon>Neopterygii</taxon>
        <taxon>Teleostei</taxon>
        <taxon>Notacanthiformes</taxon>
        <taxon>Halosauridae</taxon>
        <taxon>Aldrovandia</taxon>
    </lineage>
</organism>
<reference evidence="1" key="1">
    <citation type="journal article" date="2023" name="Science">
        <title>Genome structures resolve the early diversification of teleost fishes.</title>
        <authorList>
            <person name="Parey E."/>
            <person name="Louis A."/>
            <person name="Montfort J."/>
            <person name="Bouchez O."/>
            <person name="Roques C."/>
            <person name="Iampietro C."/>
            <person name="Lluch J."/>
            <person name="Castinel A."/>
            <person name="Donnadieu C."/>
            <person name="Desvignes T."/>
            <person name="Floi Bucao C."/>
            <person name="Jouanno E."/>
            <person name="Wen M."/>
            <person name="Mejri S."/>
            <person name="Dirks R."/>
            <person name="Jansen H."/>
            <person name="Henkel C."/>
            <person name="Chen W.J."/>
            <person name="Zahm M."/>
            <person name="Cabau C."/>
            <person name="Klopp C."/>
            <person name="Thompson A.W."/>
            <person name="Robinson-Rechavi M."/>
            <person name="Braasch I."/>
            <person name="Lecointre G."/>
            <person name="Bobe J."/>
            <person name="Postlethwait J.H."/>
            <person name="Berthelot C."/>
            <person name="Roest Crollius H."/>
            <person name="Guiguen Y."/>
        </authorList>
    </citation>
    <scope>NUCLEOTIDE SEQUENCE</scope>
    <source>
        <strain evidence="1">NC1722</strain>
    </source>
</reference>
<keyword evidence="2" id="KW-1185">Reference proteome</keyword>
<sequence length="143" mass="15652">MHTSLPWERSEASFESSCRCRGETVSLGSGERSAVRALLCDPRLTTSEGRGCVCVCGARPCHCRPGLGTAPPLRRRLPGRHALSNRRGWEMTAALLIDVFPLSDALLRIRRAEAALLCRSTQETGFRAPASSFSETWRATPPN</sequence>
<evidence type="ECO:0000313" key="2">
    <source>
        <dbReference type="Proteomes" id="UP001221898"/>
    </source>
</evidence>